<comment type="catalytic activity">
    <reaction evidence="1">
        <text>ATP + protein L-histidine = ADP + protein N-phospho-L-histidine.</text>
        <dbReference type="EC" id="2.7.13.3"/>
    </reaction>
</comment>
<protein>
    <recommendedName>
        <fullName evidence="3">histidine kinase</fullName>
        <ecNumber evidence="3">2.7.13.3</ecNumber>
    </recommendedName>
</protein>
<dbReference type="SUPFAM" id="SSF158472">
    <property type="entry name" value="HAMP domain-like"/>
    <property type="match status" value="1"/>
</dbReference>
<keyword evidence="8" id="KW-0547">Nucleotide-binding</keyword>
<feature type="domain" description="Histidine kinase" evidence="16">
    <location>
        <begin position="162"/>
        <end position="371"/>
    </location>
</feature>
<evidence type="ECO:0000256" key="7">
    <source>
        <dbReference type="ARBA" id="ARBA00022692"/>
    </source>
</evidence>
<dbReference type="Gene3D" id="6.10.340.10">
    <property type="match status" value="1"/>
</dbReference>
<dbReference type="GO" id="GO:0000155">
    <property type="term" value="F:phosphorelay sensor kinase activity"/>
    <property type="evidence" value="ECO:0007669"/>
    <property type="project" value="InterPro"/>
</dbReference>
<dbReference type="SMART" id="SM00387">
    <property type="entry name" value="HATPase_c"/>
    <property type="match status" value="1"/>
</dbReference>
<evidence type="ECO:0000259" key="17">
    <source>
        <dbReference type="PROSITE" id="PS50885"/>
    </source>
</evidence>
<dbReference type="GO" id="GO:0005886">
    <property type="term" value="C:plasma membrane"/>
    <property type="evidence" value="ECO:0007669"/>
    <property type="project" value="UniProtKB-SubCell"/>
</dbReference>
<feature type="domain" description="HAMP" evidence="17">
    <location>
        <begin position="88"/>
        <end position="140"/>
    </location>
</feature>
<feature type="coiled-coil region" evidence="14">
    <location>
        <begin position="125"/>
        <end position="155"/>
    </location>
</feature>
<dbReference type="Gene3D" id="1.10.287.130">
    <property type="match status" value="1"/>
</dbReference>
<evidence type="ECO:0000256" key="5">
    <source>
        <dbReference type="ARBA" id="ARBA00022553"/>
    </source>
</evidence>
<dbReference type="Pfam" id="PF02518">
    <property type="entry name" value="HATPase_c"/>
    <property type="match status" value="1"/>
</dbReference>
<keyword evidence="12" id="KW-0902">Two-component regulatory system</keyword>
<keyword evidence="6" id="KW-0808">Transferase</keyword>
<evidence type="ECO:0000256" key="6">
    <source>
        <dbReference type="ARBA" id="ARBA00022679"/>
    </source>
</evidence>
<keyword evidence="5" id="KW-0597">Phosphoprotein</keyword>
<comment type="caution">
    <text evidence="18">The sequence shown here is derived from an EMBL/GenBank/DDBJ whole genome shotgun (WGS) entry which is preliminary data.</text>
</comment>
<evidence type="ECO:0000256" key="10">
    <source>
        <dbReference type="ARBA" id="ARBA00022840"/>
    </source>
</evidence>
<dbReference type="SMART" id="SM00388">
    <property type="entry name" value="HisKA"/>
    <property type="match status" value="1"/>
</dbReference>
<gene>
    <name evidence="18" type="ORF">H8702_10120</name>
</gene>
<keyword evidence="19" id="KW-1185">Reference proteome</keyword>
<evidence type="ECO:0000313" key="19">
    <source>
        <dbReference type="Proteomes" id="UP000632659"/>
    </source>
</evidence>
<evidence type="ECO:0000256" key="1">
    <source>
        <dbReference type="ARBA" id="ARBA00000085"/>
    </source>
</evidence>
<evidence type="ECO:0000256" key="4">
    <source>
        <dbReference type="ARBA" id="ARBA00022475"/>
    </source>
</evidence>
<keyword evidence="9 18" id="KW-0418">Kinase</keyword>
<evidence type="ECO:0000256" key="9">
    <source>
        <dbReference type="ARBA" id="ARBA00022777"/>
    </source>
</evidence>
<dbReference type="GO" id="GO:0005524">
    <property type="term" value="F:ATP binding"/>
    <property type="evidence" value="ECO:0007669"/>
    <property type="project" value="UniProtKB-KW"/>
</dbReference>
<dbReference type="InterPro" id="IPR050398">
    <property type="entry name" value="HssS/ArlS-like"/>
</dbReference>
<dbReference type="SUPFAM" id="SSF55874">
    <property type="entry name" value="ATPase domain of HSP90 chaperone/DNA topoisomerase II/histidine kinase"/>
    <property type="match status" value="1"/>
</dbReference>
<dbReference type="EC" id="2.7.13.3" evidence="3"/>
<dbReference type="CDD" id="cd00082">
    <property type="entry name" value="HisKA"/>
    <property type="match status" value="1"/>
</dbReference>
<dbReference type="InterPro" id="IPR003661">
    <property type="entry name" value="HisK_dim/P_dom"/>
</dbReference>
<dbReference type="RefSeq" id="WP_117756080.1">
    <property type="nucleotide sequence ID" value="NZ_JACRTL010000006.1"/>
</dbReference>
<keyword evidence="11 15" id="KW-1133">Transmembrane helix</keyword>
<accession>A0A8J6TXM8</accession>
<evidence type="ECO:0000256" key="15">
    <source>
        <dbReference type="SAM" id="Phobius"/>
    </source>
</evidence>
<keyword evidence="10" id="KW-0067">ATP-binding</keyword>
<evidence type="ECO:0000313" key="18">
    <source>
        <dbReference type="EMBL" id="MBC8611455.1"/>
    </source>
</evidence>
<evidence type="ECO:0000256" key="3">
    <source>
        <dbReference type="ARBA" id="ARBA00012438"/>
    </source>
</evidence>
<dbReference type="SUPFAM" id="SSF47384">
    <property type="entry name" value="Homodimeric domain of signal transducing histidine kinase"/>
    <property type="match status" value="1"/>
</dbReference>
<dbReference type="InterPro" id="IPR003660">
    <property type="entry name" value="HAMP_dom"/>
</dbReference>
<evidence type="ECO:0000259" key="16">
    <source>
        <dbReference type="PROSITE" id="PS50109"/>
    </source>
</evidence>
<dbReference type="PROSITE" id="PS50109">
    <property type="entry name" value="HIS_KIN"/>
    <property type="match status" value="1"/>
</dbReference>
<dbReference type="PROSITE" id="PS50885">
    <property type="entry name" value="HAMP"/>
    <property type="match status" value="1"/>
</dbReference>
<evidence type="ECO:0000256" key="12">
    <source>
        <dbReference type="ARBA" id="ARBA00023012"/>
    </source>
</evidence>
<dbReference type="SMART" id="SM00304">
    <property type="entry name" value="HAMP"/>
    <property type="match status" value="1"/>
</dbReference>
<dbReference type="Pfam" id="PF00512">
    <property type="entry name" value="HisKA"/>
    <property type="match status" value="1"/>
</dbReference>
<dbReference type="PANTHER" id="PTHR45528">
    <property type="entry name" value="SENSOR HISTIDINE KINASE CPXA"/>
    <property type="match status" value="1"/>
</dbReference>
<dbReference type="PANTHER" id="PTHR45528:SF1">
    <property type="entry name" value="SENSOR HISTIDINE KINASE CPXA"/>
    <property type="match status" value="1"/>
</dbReference>
<proteinExistence type="predicted"/>
<evidence type="ECO:0000256" key="13">
    <source>
        <dbReference type="ARBA" id="ARBA00023136"/>
    </source>
</evidence>
<dbReference type="InterPro" id="IPR005467">
    <property type="entry name" value="His_kinase_dom"/>
</dbReference>
<dbReference type="Pfam" id="PF00672">
    <property type="entry name" value="HAMP"/>
    <property type="match status" value="1"/>
</dbReference>
<keyword evidence="13 15" id="KW-0472">Membrane</keyword>
<reference evidence="18" key="1">
    <citation type="submission" date="2020-08" db="EMBL/GenBank/DDBJ databases">
        <title>Genome public.</title>
        <authorList>
            <person name="Liu C."/>
            <person name="Sun Q."/>
        </authorList>
    </citation>
    <scope>NUCLEOTIDE SEQUENCE</scope>
    <source>
        <strain evidence="18">NSJ-15</strain>
    </source>
</reference>
<feature type="transmembrane region" description="Helical" evidence="15">
    <location>
        <begin position="63"/>
        <end position="86"/>
    </location>
</feature>
<organism evidence="18 19">
    <name type="scientific">Massiliimalia timonensis</name>
    <dbReference type="NCBI Taxonomy" id="1987501"/>
    <lineage>
        <taxon>Bacteria</taxon>
        <taxon>Bacillati</taxon>
        <taxon>Bacillota</taxon>
        <taxon>Clostridia</taxon>
        <taxon>Eubacteriales</taxon>
        <taxon>Oscillospiraceae</taxon>
        <taxon>Massiliimalia</taxon>
    </lineage>
</organism>
<keyword evidence="14" id="KW-0175">Coiled coil</keyword>
<dbReference type="InterPro" id="IPR036890">
    <property type="entry name" value="HATPase_C_sf"/>
</dbReference>
<feature type="transmembrane region" description="Helical" evidence="15">
    <location>
        <begin position="12"/>
        <end position="33"/>
    </location>
</feature>
<dbReference type="InterPro" id="IPR036097">
    <property type="entry name" value="HisK_dim/P_sf"/>
</dbReference>
<dbReference type="EMBL" id="JACRTL010000006">
    <property type="protein sequence ID" value="MBC8611455.1"/>
    <property type="molecule type" value="Genomic_DNA"/>
</dbReference>
<keyword evidence="7 15" id="KW-0812">Transmembrane</keyword>
<evidence type="ECO:0000256" key="8">
    <source>
        <dbReference type="ARBA" id="ARBA00022741"/>
    </source>
</evidence>
<sequence length="371" mass="41748">MKRLRLFPKIFLYTFFVMLFVTAVAHVFLYFFAPQMTLSTNNFLENGAIIESSMNTESLIRSAILKAFPLSLICCTLISLGCSLLFSKAITKPMQQISKTTEQMAKLDKNAKCPVHSCDEIGILAKNINSLYTDLLATIENLEEEKQKVSEAERSKLDFLRAASHELKTPVTALNAILENIILGVGKYKDRDTYLVQCKEITTQLSSMIKEVLDASKIDFVMEQQNAEPFDLSEELPAFCEPYCLIAKAKQIEFLLNTEGSCPVLLPKKGLEKILSNLLSNAVSYTPSGHGIQVTLQSDKLIIENECKPIPPDKLPRLFEPFYRPDFARDRKDGGNGLGLYIVDTLSKALHLHYTFIPMTSPDGMQFILYF</sequence>
<evidence type="ECO:0000256" key="2">
    <source>
        <dbReference type="ARBA" id="ARBA00004651"/>
    </source>
</evidence>
<evidence type="ECO:0000256" key="11">
    <source>
        <dbReference type="ARBA" id="ARBA00022989"/>
    </source>
</evidence>
<comment type="subcellular location">
    <subcellularLocation>
        <location evidence="2">Cell membrane</location>
        <topology evidence="2">Multi-pass membrane protein</topology>
    </subcellularLocation>
</comment>
<dbReference type="Gene3D" id="3.30.565.10">
    <property type="entry name" value="Histidine kinase-like ATPase, C-terminal domain"/>
    <property type="match status" value="1"/>
</dbReference>
<evidence type="ECO:0000256" key="14">
    <source>
        <dbReference type="SAM" id="Coils"/>
    </source>
</evidence>
<dbReference type="InterPro" id="IPR003594">
    <property type="entry name" value="HATPase_dom"/>
</dbReference>
<dbReference type="Proteomes" id="UP000632659">
    <property type="component" value="Unassembled WGS sequence"/>
</dbReference>
<keyword evidence="4" id="KW-1003">Cell membrane</keyword>
<dbReference type="AlphaFoldDB" id="A0A8J6TXM8"/>
<name>A0A8J6TXM8_9FIRM</name>
<dbReference type="CDD" id="cd06225">
    <property type="entry name" value="HAMP"/>
    <property type="match status" value="1"/>
</dbReference>